<feature type="coiled-coil region" evidence="1">
    <location>
        <begin position="86"/>
        <end position="162"/>
    </location>
</feature>
<organism evidence="2 3">
    <name type="scientific">Dryococelus australis</name>
    <dbReference type="NCBI Taxonomy" id="614101"/>
    <lineage>
        <taxon>Eukaryota</taxon>
        <taxon>Metazoa</taxon>
        <taxon>Ecdysozoa</taxon>
        <taxon>Arthropoda</taxon>
        <taxon>Hexapoda</taxon>
        <taxon>Insecta</taxon>
        <taxon>Pterygota</taxon>
        <taxon>Neoptera</taxon>
        <taxon>Polyneoptera</taxon>
        <taxon>Phasmatodea</taxon>
        <taxon>Verophasmatodea</taxon>
        <taxon>Anareolatae</taxon>
        <taxon>Phasmatidae</taxon>
        <taxon>Eurycanthinae</taxon>
        <taxon>Dryococelus</taxon>
    </lineage>
</organism>
<dbReference type="Proteomes" id="UP001159363">
    <property type="component" value="Chromosome 3"/>
</dbReference>
<evidence type="ECO:0000313" key="2">
    <source>
        <dbReference type="EMBL" id="KAJ8889908.1"/>
    </source>
</evidence>
<accession>A0ABQ9HZW8</accession>
<dbReference type="SUPFAM" id="SSF90257">
    <property type="entry name" value="Myosin rod fragments"/>
    <property type="match status" value="1"/>
</dbReference>
<proteinExistence type="predicted"/>
<comment type="caution">
    <text evidence="2">The sequence shown here is derived from an EMBL/GenBank/DDBJ whole genome shotgun (WGS) entry which is preliminary data.</text>
</comment>
<dbReference type="Gene3D" id="1.20.5.340">
    <property type="match status" value="1"/>
</dbReference>
<evidence type="ECO:0000313" key="3">
    <source>
        <dbReference type="Proteomes" id="UP001159363"/>
    </source>
</evidence>
<protein>
    <submittedName>
        <fullName evidence="2">Uncharacterized protein</fullName>
    </submittedName>
</protein>
<evidence type="ECO:0000256" key="1">
    <source>
        <dbReference type="SAM" id="Coils"/>
    </source>
</evidence>
<reference evidence="2 3" key="1">
    <citation type="submission" date="2023-02" db="EMBL/GenBank/DDBJ databases">
        <title>LHISI_Scaffold_Assembly.</title>
        <authorList>
            <person name="Stuart O.P."/>
            <person name="Cleave R."/>
            <person name="Magrath M.J.L."/>
            <person name="Mikheyev A.S."/>
        </authorList>
    </citation>
    <scope>NUCLEOTIDE SEQUENCE [LARGE SCALE GENOMIC DNA]</scope>
    <source>
        <strain evidence="2">Daus_M_001</strain>
        <tissue evidence="2">Leg muscle</tissue>
    </source>
</reference>
<sequence>MTCACVVGMCEWVGCCERDVFVGFQDRPPSGTKEPAQVPPAAHLAMVEAVAEGQAAAQRHPYRGRDQGTAKFSSALCCLRWNMDAFETKQELLQKLEEKAQKAQEAFEREEKARKELEVLNSKLLQEKTDLLSQLEGEKGSLSDFQEKSNKLQAQKADVESQLHVSTAFFRFSSARFLL</sequence>
<keyword evidence="1" id="KW-0175">Coiled coil</keyword>
<dbReference type="EMBL" id="JARBHB010000003">
    <property type="protein sequence ID" value="KAJ8889908.1"/>
    <property type="molecule type" value="Genomic_DNA"/>
</dbReference>
<keyword evidence="3" id="KW-1185">Reference proteome</keyword>
<name>A0ABQ9HZW8_9NEOP</name>
<gene>
    <name evidence="2" type="ORF">PR048_009413</name>
</gene>